<dbReference type="PIRSF" id="PIRSF002599">
    <property type="entry name" value="Cold_shock_A"/>
    <property type="match status" value="1"/>
</dbReference>
<evidence type="ECO:0000256" key="3">
    <source>
        <dbReference type="ARBA" id="ARBA00023015"/>
    </source>
</evidence>
<dbReference type="InterPro" id="IPR012156">
    <property type="entry name" value="Cold_shock_CspA"/>
</dbReference>
<reference evidence="9" key="1">
    <citation type="submission" date="2022-10" db="EMBL/GenBank/DDBJ databases">
        <title>Gaoshiqiia sediminis gen. nov., sp. nov., isolated from coastal sediment.</title>
        <authorList>
            <person name="Yu W.X."/>
            <person name="Mu D.S."/>
            <person name="Du J.Z."/>
            <person name="Liang Y.Q."/>
        </authorList>
    </citation>
    <scope>NUCLEOTIDE SEQUENCE</scope>
    <source>
        <strain evidence="9">A06</strain>
    </source>
</reference>
<accession>A0AA41Y4L2</accession>
<evidence type="ECO:0000256" key="6">
    <source>
        <dbReference type="ARBA" id="ARBA00023163"/>
    </source>
</evidence>
<protein>
    <submittedName>
        <fullName evidence="9">Cold shock domain-containing protein</fullName>
    </submittedName>
</protein>
<evidence type="ECO:0000313" key="10">
    <source>
        <dbReference type="Proteomes" id="UP001163821"/>
    </source>
</evidence>
<dbReference type="EMBL" id="JAPAAF010000001">
    <property type="protein sequence ID" value="MCW0481421.1"/>
    <property type="molecule type" value="Genomic_DNA"/>
</dbReference>
<organism evidence="9 10">
    <name type="scientific">Gaoshiqia sediminis</name>
    <dbReference type="NCBI Taxonomy" id="2986998"/>
    <lineage>
        <taxon>Bacteria</taxon>
        <taxon>Pseudomonadati</taxon>
        <taxon>Bacteroidota</taxon>
        <taxon>Bacteroidia</taxon>
        <taxon>Marinilabiliales</taxon>
        <taxon>Prolixibacteraceae</taxon>
        <taxon>Gaoshiqia</taxon>
    </lineage>
</organism>
<dbReference type="GO" id="GO:0005829">
    <property type="term" value="C:cytosol"/>
    <property type="evidence" value="ECO:0007669"/>
    <property type="project" value="UniProtKB-ARBA"/>
</dbReference>
<comment type="caution">
    <text evidence="9">The sequence shown here is derived from an EMBL/GenBank/DDBJ whole genome shotgun (WGS) entry which is preliminary data.</text>
</comment>
<dbReference type="InterPro" id="IPR019844">
    <property type="entry name" value="CSD_CS"/>
</dbReference>
<keyword evidence="4" id="KW-0238">DNA-binding</keyword>
<dbReference type="InterPro" id="IPR012340">
    <property type="entry name" value="NA-bd_OB-fold"/>
</dbReference>
<dbReference type="PANTHER" id="PTHR46565">
    <property type="entry name" value="COLD SHOCK DOMAIN PROTEIN 2"/>
    <property type="match status" value="1"/>
</dbReference>
<keyword evidence="5" id="KW-0010">Activator</keyword>
<evidence type="ECO:0000259" key="8">
    <source>
        <dbReference type="PROSITE" id="PS51857"/>
    </source>
</evidence>
<proteinExistence type="predicted"/>
<dbReference type="PROSITE" id="PS51857">
    <property type="entry name" value="CSD_2"/>
    <property type="match status" value="1"/>
</dbReference>
<evidence type="ECO:0000256" key="4">
    <source>
        <dbReference type="ARBA" id="ARBA00023125"/>
    </source>
</evidence>
<dbReference type="Proteomes" id="UP001163821">
    <property type="component" value="Unassembled WGS sequence"/>
</dbReference>
<keyword evidence="10" id="KW-1185">Reference proteome</keyword>
<sequence>MIMQKGKIKWYDEIKGFGFIVPEHGDDIFVHRSGLSNSTVRLQNDQEVVFETQQGSKGVVAVNVKPAV</sequence>
<evidence type="ECO:0000256" key="5">
    <source>
        <dbReference type="ARBA" id="ARBA00023159"/>
    </source>
</evidence>
<dbReference type="SMART" id="SM00357">
    <property type="entry name" value="CSP"/>
    <property type="match status" value="1"/>
</dbReference>
<comment type="subcellular location">
    <subcellularLocation>
        <location evidence="1 7">Cytoplasm</location>
    </subcellularLocation>
</comment>
<feature type="domain" description="CSD" evidence="8">
    <location>
        <begin position="3"/>
        <end position="66"/>
    </location>
</feature>
<keyword evidence="3" id="KW-0805">Transcription regulation</keyword>
<dbReference type="GO" id="GO:0003677">
    <property type="term" value="F:DNA binding"/>
    <property type="evidence" value="ECO:0007669"/>
    <property type="project" value="UniProtKB-KW"/>
</dbReference>
<evidence type="ECO:0000256" key="7">
    <source>
        <dbReference type="RuleBase" id="RU000408"/>
    </source>
</evidence>
<dbReference type="AlphaFoldDB" id="A0AA41Y4L2"/>
<dbReference type="PROSITE" id="PS00352">
    <property type="entry name" value="CSD_1"/>
    <property type="match status" value="1"/>
</dbReference>
<dbReference type="PANTHER" id="PTHR46565:SF20">
    <property type="entry name" value="COLD SHOCK DOMAIN-CONTAINING PROTEIN 4"/>
    <property type="match status" value="1"/>
</dbReference>
<evidence type="ECO:0000256" key="2">
    <source>
        <dbReference type="ARBA" id="ARBA00022490"/>
    </source>
</evidence>
<dbReference type="SUPFAM" id="SSF50249">
    <property type="entry name" value="Nucleic acid-binding proteins"/>
    <property type="match status" value="1"/>
</dbReference>
<gene>
    <name evidence="9" type="ORF">N2K84_01690</name>
</gene>
<keyword evidence="2" id="KW-0963">Cytoplasm</keyword>
<dbReference type="CDD" id="cd04458">
    <property type="entry name" value="CSP_CDS"/>
    <property type="match status" value="1"/>
</dbReference>
<evidence type="ECO:0000256" key="1">
    <source>
        <dbReference type="ARBA" id="ARBA00004496"/>
    </source>
</evidence>
<name>A0AA41Y4L2_9BACT</name>
<dbReference type="Pfam" id="PF00313">
    <property type="entry name" value="CSD"/>
    <property type="match status" value="1"/>
</dbReference>
<dbReference type="PRINTS" id="PR00050">
    <property type="entry name" value="COLDSHOCK"/>
</dbReference>
<dbReference type="InterPro" id="IPR011129">
    <property type="entry name" value="CSD"/>
</dbReference>
<evidence type="ECO:0000313" key="9">
    <source>
        <dbReference type="EMBL" id="MCW0481421.1"/>
    </source>
</evidence>
<dbReference type="InterPro" id="IPR002059">
    <property type="entry name" value="CSP_DNA-bd"/>
</dbReference>
<dbReference type="Gene3D" id="2.40.50.140">
    <property type="entry name" value="Nucleic acid-binding proteins"/>
    <property type="match status" value="1"/>
</dbReference>
<keyword evidence="6" id="KW-0804">Transcription</keyword>